<evidence type="ECO:0000313" key="2">
    <source>
        <dbReference type="Proteomes" id="UP000613512"/>
    </source>
</evidence>
<organism evidence="1 2">
    <name type="scientific">Ornithinibacillus halotolerans</name>
    <dbReference type="NCBI Taxonomy" id="1274357"/>
    <lineage>
        <taxon>Bacteria</taxon>
        <taxon>Bacillati</taxon>
        <taxon>Bacillota</taxon>
        <taxon>Bacilli</taxon>
        <taxon>Bacillales</taxon>
        <taxon>Bacillaceae</taxon>
        <taxon>Ornithinibacillus</taxon>
    </lineage>
</organism>
<proteinExistence type="predicted"/>
<dbReference type="AlphaFoldDB" id="A0A916RY72"/>
<evidence type="ECO:0000313" key="1">
    <source>
        <dbReference type="EMBL" id="GGA75195.1"/>
    </source>
</evidence>
<dbReference type="Proteomes" id="UP000613512">
    <property type="component" value="Unassembled WGS sequence"/>
</dbReference>
<comment type="caution">
    <text evidence="1">The sequence shown here is derived from an EMBL/GenBank/DDBJ whole genome shotgun (WGS) entry which is preliminary data.</text>
</comment>
<keyword evidence="2" id="KW-1185">Reference proteome</keyword>
<accession>A0A916RY72</accession>
<reference evidence="1" key="1">
    <citation type="journal article" date="2014" name="Int. J. Syst. Evol. Microbiol.">
        <title>Complete genome sequence of Corynebacterium casei LMG S-19264T (=DSM 44701T), isolated from a smear-ripened cheese.</title>
        <authorList>
            <consortium name="US DOE Joint Genome Institute (JGI-PGF)"/>
            <person name="Walter F."/>
            <person name="Albersmeier A."/>
            <person name="Kalinowski J."/>
            <person name="Ruckert C."/>
        </authorList>
    </citation>
    <scope>NUCLEOTIDE SEQUENCE</scope>
    <source>
        <strain evidence="1">CGMCC 1.12408</strain>
    </source>
</reference>
<sequence>MGSTTKLPLTDGERAKLRKAKDKISEIHTFEEENITELLGVSIERAKILKGLADFQNVPSIGSKLAEKLVFELSIFS</sequence>
<reference evidence="1" key="2">
    <citation type="submission" date="2020-09" db="EMBL/GenBank/DDBJ databases">
        <authorList>
            <person name="Sun Q."/>
            <person name="Zhou Y."/>
        </authorList>
    </citation>
    <scope>NUCLEOTIDE SEQUENCE</scope>
    <source>
        <strain evidence="1">CGMCC 1.12408</strain>
    </source>
</reference>
<dbReference type="EMBL" id="BMEY01000008">
    <property type="protein sequence ID" value="GGA75195.1"/>
    <property type="molecule type" value="Genomic_DNA"/>
</dbReference>
<name>A0A916RY72_9BACI</name>
<gene>
    <name evidence="1" type="ORF">GCM10008025_18580</name>
</gene>
<evidence type="ECO:0008006" key="3">
    <source>
        <dbReference type="Google" id="ProtNLM"/>
    </source>
</evidence>
<protein>
    <recommendedName>
        <fullName evidence="3">Helix-hairpin-helix domain-containing protein</fullName>
    </recommendedName>
</protein>